<dbReference type="PATRIC" id="fig|1392540.3.peg.218"/>
<organism evidence="2 3">
    <name type="scientific">Acinetobacter nectaris CIP 110549</name>
    <dbReference type="NCBI Taxonomy" id="1392540"/>
    <lineage>
        <taxon>Bacteria</taxon>
        <taxon>Pseudomonadati</taxon>
        <taxon>Pseudomonadota</taxon>
        <taxon>Gammaproteobacteria</taxon>
        <taxon>Moraxellales</taxon>
        <taxon>Moraxellaceae</taxon>
        <taxon>Acinetobacter</taxon>
    </lineage>
</organism>
<name>V2TGK0_9GAMM</name>
<feature type="region of interest" description="Disordered" evidence="1">
    <location>
        <begin position="1"/>
        <end position="23"/>
    </location>
</feature>
<reference evidence="2 3" key="1">
    <citation type="submission" date="2013-10" db="EMBL/GenBank/DDBJ databases">
        <title>The Genome Sequence of Acinetobacter nectaris CIP 110549.</title>
        <authorList>
            <consortium name="The Broad Institute Genomics Platform"/>
            <consortium name="The Broad Institute Genome Sequencing Center for Infectious Disease"/>
            <person name="Cerqueira G."/>
            <person name="Feldgarden M."/>
            <person name="Courvalin P."/>
            <person name="Grillot-Courvalin C."/>
            <person name="Clermont D."/>
            <person name="Rocha E."/>
            <person name="Yoon E.-J."/>
            <person name="Nemec A."/>
            <person name="Young S.K."/>
            <person name="Zeng Q."/>
            <person name="Gargeya S."/>
            <person name="Fitzgerald M."/>
            <person name="Abouelleil A."/>
            <person name="Alvarado L."/>
            <person name="Berlin A.M."/>
            <person name="Chapman S.B."/>
            <person name="Gainer-Dewar J."/>
            <person name="Goldberg J."/>
            <person name="Gnerre S."/>
            <person name="Griggs A."/>
            <person name="Gujja S."/>
            <person name="Hansen M."/>
            <person name="Howarth C."/>
            <person name="Imamovic A."/>
            <person name="Ireland A."/>
            <person name="Larimer J."/>
            <person name="McCowan C."/>
            <person name="Murphy C."/>
            <person name="Pearson M."/>
            <person name="Poon T.W."/>
            <person name="Priest M."/>
            <person name="Roberts A."/>
            <person name="Saif S."/>
            <person name="Shea T."/>
            <person name="Sykes S."/>
            <person name="Wortman J."/>
            <person name="Nusbaum C."/>
            <person name="Birren B."/>
        </authorList>
    </citation>
    <scope>NUCLEOTIDE SEQUENCE [LARGE SCALE GENOMIC DNA]</scope>
    <source>
        <strain evidence="2 3">CIP 110549</strain>
    </source>
</reference>
<dbReference type="eggNOG" id="ENOG50317ZM">
    <property type="taxonomic scope" value="Bacteria"/>
</dbReference>
<protein>
    <submittedName>
        <fullName evidence="2">Uncharacterized protein</fullName>
    </submittedName>
</protein>
<dbReference type="STRING" id="1392540.P256_00222"/>
<evidence type="ECO:0000256" key="1">
    <source>
        <dbReference type="SAM" id="MobiDB-lite"/>
    </source>
</evidence>
<dbReference type="RefSeq" id="WP_023271826.1">
    <property type="nucleotide sequence ID" value="NZ_KI530712.1"/>
</dbReference>
<proteinExistence type="predicted"/>
<evidence type="ECO:0000313" key="2">
    <source>
        <dbReference type="EMBL" id="ESK41233.1"/>
    </source>
</evidence>
<accession>V2TGK0</accession>
<evidence type="ECO:0000313" key="3">
    <source>
        <dbReference type="Proteomes" id="UP000023785"/>
    </source>
</evidence>
<sequence length="137" mass="15659">MVSKVLSKYGGTPPSGDNRKIKTLAPINPKDEVLSILKKSLPKTMTRKSIVDLQHLSFDLEDLKGLIKEALEKGKYRDSEWCQSKSESPWFACDSYELKKNEYVDAAQKEFEMNYFLKFCIHKSGDIVCTFSCHLSN</sequence>
<dbReference type="AlphaFoldDB" id="V2TGK0"/>
<dbReference type="HOGENOM" id="CLU_120466_0_0_6"/>
<gene>
    <name evidence="2" type="ORF">P256_00222</name>
</gene>
<dbReference type="Proteomes" id="UP000023785">
    <property type="component" value="Unassembled WGS sequence"/>
</dbReference>
<dbReference type="OrthoDB" id="7042038at2"/>
<dbReference type="EMBL" id="AYER01000001">
    <property type="protein sequence ID" value="ESK41233.1"/>
    <property type="molecule type" value="Genomic_DNA"/>
</dbReference>
<comment type="caution">
    <text evidence="2">The sequence shown here is derived from an EMBL/GenBank/DDBJ whole genome shotgun (WGS) entry which is preliminary data.</text>
</comment>
<keyword evidence="3" id="KW-1185">Reference proteome</keyword>